<dbReference type="Gene3D" id="3.30.2350.10">
    <property type="entry name" value="Pseudouridine synthase"/>
    <property type="match status" value="1"/>
</dbReference>
<dbReference type="PANTHER" id="PTHR21600:SF56">
    <property type="entry name" value="TRNA PSEUDOURIDINE SYNTHASE C"/>
    <property type="match status" value="1"/>
</dbReference>
<reference evidence="11 12" key="1">
    <citation type="submission" date="2016-10" db="EMBL/GenBank/DDBJ databases">
        <authorList>
            <person name="de Groot N.N."/>
        </authorList>
    </citation>
    <scope>NUCLEOTIDE SEQUENCE [LARGE SCALE GENOMIC DNA]</scope>
    <source>
        <strain evidence="11 12">DSM 22012</strain>
    </source>
</reference>
<dbReference type="PANTHER" id="PTHR21600">
    <property type="entry name" value="MITOCHONDRIAL RNA PSEUDOURIDINE SYNTHASE"/>
    <property type="match status" value="1"/>
</dbReference>
<dbReference type="AlphaFoldDB" id="A0A1H5VYX0"/>
<comment type="function">
    <text evidence="4">Responsible for synthesis of pseudouridine from uracil-65 in transfer RNAs.</text>
</comment>
<dbReference type="Pfam" id="PF00849">
    <property type="entry name" value="PseudoU_synth_2"/>
    <property type="match status" value="1"/>
</dbReference>
<dbReference type="EC" id="5.4.99.26" evidence="5"/>
<evidence type="ECO:0000256" key="7">
    <source>
        <dbReference type="ARBA" id="ARBA00041803"/>
    </source>
</evidence>
<evidence type="ECO:0000256" key="1">
    <source>
        <dbReference type="ARBA" id="ARBA00022694"/>
    </source>
</evidence>
<keyword evidence="2" id="KW-0413">Isomerase</keyword>
<gene>
    <name evidence="11" type="ORF">SAMN05444390_101891</name>
</gene>
<evidence type="ECO:0000256" key="8">
    <source>
        <dbReference type="ARBA" id="ARBA00041975"/>
    </source>
</evidence>
<keyword evidence="12" id="KW-1185">Reference proteome</keyword>
<dbReference type="OrthoDB" id="9807829at2"/>
<protein>
    <recommendedName>
        <fullName evidence="6">tRNA pseudouridine synthase C</fullName>
        <ecNumber evidence="5">5.4.99.26</ecNumber>
    </recommendedName>
    <alternativeName>
        <fullName evidence="8">tRNA pseudouridine(65) synthase</fullName>
    </alternativeName>
    <alternativeName>
        <fullName evidence="9">tRNA pseudouridylate synthase C</fullName>
    </alternativeName>
    <alternativeName>
        <fullName evidence="7">tRNA-uridine isomerase C</fullName>
    </alternativeName>
</protein>
<dbReference type="SUPFAM" id="SSF55120">
    <property type="entry name" value="Pseudouridine synthase"/>
    <property type="match status" value="1"/>
</dbReference>
<evidence type="ECO:0000313" key="11">
    <source>
        <dbReference type="EMBL" id="SEF92454.1"/>
    </source>
</evidence>
<sequence>MSDLSPDPTAEPRILYEDEWLIAVDKPAGLLVHPSWIAPAKTPHLVGWLRERYPDEKIHTVHRLDRATSGIILFARNKDTAHKLQTAFAEREVEKTYLCVARGWIEEAGEIDYALSHIHDRIADAKADPDKPPQDAITTYKPLARVELPIPIGKYPVARYCLVEVRPKTGRKHQIRRHMKHIFHPLAGDTKYGEGRHNRLFREELGLHRLLLMATELEMKHPETGETMKIQASVADDVARVFDSFGWQGLYPN</sequence>
<name>A0A1H5VYX0_9GAMM</name>
<accession>A0A1H5VYX0</accession>
<evidence type="ECO:0000256" key="9">
    <source>
        <dbReference type="ARBA" id="ARBA00043049"/>
    </source>
</evidence>
<keyword evidence="1" id="KW-0819">tRNA processing</keyword>
<evidence type="ECO:0000256" key="5">
    <source>
        <dbReference type="ARBA" id="ARBA00038943"/>
    </source>
</evidence>
<evidence type="ECO:0000256" key="3">
    <source>
        <dbReference type="ARBA" id="ARBA00036607"/>
    </source>
</evidence>
<evidence type="ECO:0000256" key="4">
    <source>
        <dbReference type="ARBA" id="ARBA00037670"/>
    </source>
</evidence>
<dbReference type="InterPro" id="IPR050188">
    <property type="entry name" value="RluA_PseudoU_synthase"/>
</dbReference>
<dbReference type="GO" id="GO:0008033">
    <property type="term" value="P:tRNA processing"/>
    <property type="evidence" value="ECO:0007669"/>
    <property type="project" value="UniProtKB-KW"/>
</dbReference>
<dbReference type="RefSeq" id="WP_104001841.1">
    <property type="nucleotide sequence ID" value="NZ_FNVQ01000001.1"/>
</dbReference>
<organism evidence="11 12">
    <name type="scientific">Marinobacterium lutimaris</name>
    <dbReference type="NCBI Taxonomy" id="568106"/>
    <lineage>
        <taxon>Bacteria</taxon>
        <taxon>Pseudomonadati</taxon>
        <taxon>Pseudomonadota</taxon>
        <taxon>Gammaproteobacteria</taxon>
        <taxon>Oceanospirillales</taxon>
        <taxon>Oceanospirillaceae</taxon>
        <taxon>Marinobacterium</taxon>
    </lineage>
</organism>
<evidence type="ECO:0000259" key="10">
    <source>
        <dbReference type="Pfam" id="PF00849"/>
    </source>
</evidence>
<dbReference type="InterPro" id="IPR020103">
    <property type="entry name" value="PsdUridine_synth_cat_dom_sf"/>
</dbReference>
<evidence type="ECO:0000256" key="2">
    <source>
        <dbReference type="ARBA" id="ARBA00023235"/>
    </source>
</evidence>
<dbReference type="InterPro" id="IPR006224">
    <property type="entry name" value="PsdUridine_synth_RluA-like_CS"/>
</dbReference>
<comment type="catalytic activity">
    <reaction evidence="3">
        <text>uridine(65) in tRNA = pseudouridine(65) in tRNA</text>
        <dbReference type="Rhea" id="RHEA:42536"/>
        <dbReference type="Rhea" id="RHEA-COMP:10103"/>
        <dbReference type="Rhea" id="RHEA-COMP:10104"/>
        <dbReference type="ChEBI" id="CHEBI:65314"/>
        <dbReference type="ChEBI" id="CHEBI:65315"/>
        <dbReference type="EC" id="5.4.99.26"/>
    </reaction>
</comment>
<dbReference type="Proteomes" id="UP000236745">
    <property type="component" value="Unassembled WGS sequence"/>
</dbReference>
<dbReference type="GO" id="GO:0003723">
    <property type="term" value="F:RNA binding"/>
    <property type="evidence" value="ECO:0007669"/>
    <property type="project" value="InterPro"/>
</dbReference>
<evidence type="ECO:0000256" key="6">
    <source>
        <dbReference type="ARBA" id="ARBA00040675"/>
    </source>
</evidence>
<feature type="domain" description="Pseudouridine synthase RsuA/RluA-like" evidence="10">
    <location>
        <begin position="21"/>
        <end position="181"/>
    </location>
</feature>
<dbReference type="EMBL" id="FNVQ01000001">
    <property type="protein sequence ID" value="SEF92454.1"/>
    <property type="molecule type" value="Genomic_DNA"/>
</dbReference>
<dbReference type="InterPro" id="IPR006145">
    <property type="entry name" value="PsdUridine_synth_RsuA/RluA"/>
</dbReference>
<dbReference type="GO" id="GO:0160149">
    <property type="term" value="F:tRNA pseudouridine(65) synthase activity"/>
    <property type="evidence" value="ECO:0007669"/>
    <property type="project" value="UniProtKB-EC"/>
</dbReference>
<evidence type="ECO:0000313" key="12">
    <source>
        <dbReference type="Proteomes" id="UP000236745"/>
    </source>
</evidence>
<dbReference type="PROSITE" id="PS01129">
    <property type="entry name" value="PSI_RLU"/>
    <property type="match status" value="1"/>
</dbReference>
<dbReference type="GO" id="GO:0000455">
    <property type="term" value="P:enzyme-directed rRNA pseudouridine synthesis"/>
    <property type="evidence" value="ECO:0007669"/>
    <property type="project" value="TreeGrafter"/>
</dbReference>
<proteinExistence type="predicted"/>